<protein>
    <submittedName>
        <fullName evidence="3">Uncharacterized protein</fullName>
    </submittedName>
</protein>
<keyword evidence="2" id="KW-0812">Transmembrane</keyword>
<evidence type="ECO:0000256" key="2">
    <source>
        <dbReference type="SAM" id="Phobius"/>
    </source>
</evidence>
<evidence type="ECO:0000313" key="4">
    <source>
        <dbReference type="Proteomes" id="UP000178565"/>
    </source>
</evidence>
<dbReference type="InterPro" id="IPR052943">
    <property type="entry name" value="TMTC_O-mannosyl-trnsfr"/>
</dbReference>
<dbReference type="PROSITE" id="PS50005">
    <property type="entry name" value="TPR"/>
    <property type="match status" value="2"/>
</dbReference>
<feature type="repeat" description="TPR" evidence="1">
    <location>
        <begin position="526"/>
        <end position="559"/>
    </location>
</feature>
<dbReference type="AlphaFoldDB" id="A0A1F5KMT9"/>
<feature type="transmembrane region" description="Helical" evidence="2">
    <location>
        <begin position="163"/>
        <end position="189"/>
    </location>
</feature>
<dbReference type="InterPro" id="IPR011990">
    <property type="entry name" value="TPR-like_helical_dom_sf"/>
</dbReference>
<evidence type="ECO:0000313" key="3">
    <source>
        <dbReference type="EMBL" id="OGE42248.1"/>
    </source>
</evidence>
<accession>A0A1F5KMT9</accession>
<dbReference type="SUPFAM" id="SSF48452">
    <property type="entry name" value="TPR-like"/>
    <property type="match status" value="1"/>
</dbReference>
<proteinExistence type="predicted"/>
<reference evidence="3 4" key="1">
    <citation type="journal article" date="2016" name="Nat. Commun.">
        <title>Thousands of microbial genomes shed light on interconnected biogeochemical processes in an aquifer system.</title>
        <authorList>
            <person name="Anantharaman K."/>
            <person name="Brown C.T."/>
            <person name="Hug L.A."/>
            <person name="Sharon I."/>
            <person name="Castelle C.J."/>
            <person name="Probst A.J."/>
            <person name="Thomas B.C."/>
            <person name="Singh A."/>
            <person name="Wilkins M.J."/>
            <person name="Karaoz U."/>
            <person name="Brodie E.L."/>
            <person name="Williams K.H."/>
            <person name="Hubbard S.S."/>
            <person name="Banfield J.F."/>
        </authorList>
    </citation>
    <scope>NUCLEOTIDE SEQUENCE [LARGE SCALE GENOMIC DNA]</scope>
</reference>
<keyword evidence="1" id="KW-0802">TPR repeat</keyword>
<comment type="caution">
    <text evidence="3">The sequence shown here is derived from an EMBL/GenBank/DDBJ whole genome shotgun (WGS) entry which is preliminary data.</text>
</comment>
<dbReference type="PANTHER" id="PTHR44809:SF1">
    <property type="entry name" value="PROTEIN O-MANNOSYL-TRANSFERASE TMTC1"/>
    <property type="match status" value="1"/>
</dbReference>
<dbReference type="STRING" id="1797785.A3B45_04440"/>
<dbReference type="Pfam" id="PF14559">
    <property type="entry name" value="TPR_19"/>
    <property type="match status" value="1"/>
</dbReference>
<name>A0A1F5KMT9_9BACT</name>
<feature type="transmembrane region" description="Helical" evidence="2">
    <location>
        <begin position="114"/>
        <end position="132"/>
    </location>
</feature>
<dbReference type="PANTHER" id="PTHR44809">
    <property type="match status" value="1"/>
</dbReference>
<feature type="transmembrane region" description="Helical" evidence="2">
    <location>
        <begin position="256"/>
        <end position="276"/>
    </location>
</feature>
<dbReference type="SMART" id="SM00028">
    <property type="entry name" value="TPR"/>
    <property type="match status" value="2"/>
</dbReference>
<dbReference type="EMBL" id="MFDM01000028">
    <property type="protein sequence ID" value="OGE42248.1"/>
    <property type="molecule type" value="Genomic_DNA"/>
</dbReference>
<evidence type="ECO:0000256" key="1">
    <source>
        <dbReference type="PROSITE-ProRule" id="PRU00339"/>
    </source>
</evidence>
<organism evidence="3 4">
    <name type="scientific">Candidatus Daviesbacteria bacterium RIFCSPLOWO2_01_FULL_39_12</name>
    <dbReference type="NCBI Taxonomy" id="1797785"/>
    <lineage>
        <taxon>Bacteria</taxon>
        <taxon>Candidatus Daviesiibacteriota</taxon>
    </lineage>
</organism>
<feature type="transmembrane region" description="Helical" evidence="2">
    <location>
        <begin position="138"/>
        <end position="156"/>
    </location>
</feature>
<keyword evidence="2" id="KW-0472">Membrane</keyword>
<dbReference type="Gene3D" id="1.25.40.10">
    <property type="entry name" value="Tetratricopeptide repeat domain"/>
    <property type="match status" value="2"/>
</dbReference>
<gene>
    <name evidence="3" type="ORF">A3B45_04440</name>
</gene>
<feature type="transmembrane region" description="Helical" evidence="2">
    <location>
        <begin position="7"/>
        <end position="25"/>
    </location>
</feature>
<keyword evidence="2" id="KW-1133">Transmembrane helix</keyword>
<feature type="transmembrane region" description="Helical" evidence="2">
    <location>
        <begin position="209"/>
        <end position="235"/>
    </location>
</feature>
<feature type="transmembrane region" description="Helical" evidence="2">
    <location>
        <begin position="282"/>
        <end position="299"/>
    </location>
</feature>
<feature type="transmembrane region" description="Helical" evidence="2">
    <location>
        <begin position="326"/>
        <end position="349"/>
    </location>
</feature>
<sequence>MRFPKFKLEYVLELILFIIILIFAIRPVENFDFWFHAKYGEYILQTKSLPFTDQFSHTAYGESTIPYEWLFQVILYLAYTAFGNIGVQALVVSLALTYTLLFRQILKEIFQVSLIPRMFLVAFSFVIGYDFWVERPQSVAYVLFMATLYLILRRVFTHARRPLLWLTIPIFFIWTNLHASMILGLYLFFSFAALALIKKDFKLAKDLALFGTINTIITLLPPIGIKTYQLLYLFFEKREFITLVISEWVPLYELGIRYHIYLIIMGLAGLSLIWALIRRYNILYFLPFIPLGLFVISGVRQTEFSMPVILLSLIPTIQLLSRKLKLNITIIIVITIIIFINFIFFLYLYRNEATGILRLYPKQAIPFIKSNLSGRMFNEYEMGGYLMYHLGPEIKTFIDGRTDMFLPEVLPEYDELLNQQYSDKQFKEKFNHLVEKYHISYAIVTVERFTPIRRLARLVREDPSWHLVFFDDTAEIYIKDDGINEKAIQNYTLTSATPFGKTLYKSGQRDEARAEYQRMQSIALSAVSLNALGFMMLEEKKFDEAKNLFLKALEIYPSAAAPKMNLAELSVKYGDPKQAIELYKQAIRDEPERGLAYLRLGQLIIQSGGSKSEARSIWQKGLAATPDEEILQKLKQELATPN</sequence>
<dbReference type="InterPro" id="IPR019734">
    <property type="entry name" value="TPR_rpt"/>
</dbReference>
<dbReference type="Proteomes" id="UP000178565">
    <property type="component" value="Unassembled WGS sequence"/>
</dbReference>
<feature type="repeat" description="TPR" evidence="1">
    <location>
        <begin position="560"/>
        <end position="593"/>
    </location>
</feature>
<feature type="transmembrane region" description="Helical" evidence="2">
    <location>
        <begin position="76"/>
        <end position="102"/>
    </location>
</feature>